<gene>
    <name evidence="1" type="ORF">AVEN_144572_1</name>
</gene>
<dbReference type="EMBL" id="BGPR01000127">
    <property type="protein sequence ID" value="GBL97119.1"/>
    <property type="molecule type" value="Genomic_DNA"/>
</dbReference>
<keyword evidence="2" id="KW-1185">Reference proteome</keyword>
<reference evidence="1 2" key="1">
    <citation type="journal article" date="2019" name="Sci. Rep.">
        <title>Orb-weaving spider Araneus ventricosus genome elucidates the spidroin gene catalogue.</title>
        <authorList>
            <person name="Kono N."/>
            <person name="Nakamura H."/>
            <person name="Ohtoshi R."/>
            <person name="Moran D.A.P."/>
            <person name="Shinohara A."/>
            <person name="Yoshida Y."/>
            <person name="Fujiwara M."/>
            <person name="Mori M."/>
            <person name="Tomita M."/>
            <person name="Arakawa K."/>
        </authorList>
    </citation>
    <scope>NUCLEOTIDE SEQUENCE [LARGE SCALE GENOMIC DNA]</scope>
</reference>
<name>A0A4Y2BZ77_ARAVE</name>
<protein>
    <submittedName>
        <fullName evidence="1">Uncharacterized protein</fullName>
    </submittedName>
</protein>
<proteinExistence type="predicted"/>
<organism evidence="1 2">
    <name type="scientific">Araneus ventricosus</name>
    <name type="common">Orbweaver spider</name>
    <name type="synonym">Epeira ventricosa</name>
    <dbReference type="NCBI Taxonomy" id="182803"/>
    <lineage>
        <taxon>Eukaryota</taxon>
        <taxon>Metazoa</taxon>
        <taxon>Ecdysozoa</taxon>
        <taxon>Arthropoda</taxon>
        <taxon>Chelicerata</taxon>
        <taxon>Arachnida</taxon>
        <taxon>Araneae</taxon>
        <taxon>Araneomorphae</taxon>
        <taxon>Entelegynae</taxon>
        <taxon>Araneoidea</taxon>
        <taxon>Araneidae</taxon>
        <taxon>Araneus</taxon>
    </lineage>
</organism>
<dbReference type="Proteomes" id="UP000499080">
    <property type="component" value="Unassembled WGS sequence"/>
</dbReference>
<evidence type="ECO:0000313" key="1">
    <source>
        <dbReference type="EMBL" id="GBL97119.1"/>
    </source>
</evidence>
<dbReference type="AlphaFoldDB" id="A0A4Y2BZ77"/>
<accession>A0A4Y2BZ77</accession>
<comment type="caution">
    <text evidence="1">The sequence shown here is derived from an EMBL/GenBank/DDBJ whole genome shotgun (WGS) entry which is preliminary data.</text>
</comment>
<sequence>METRNLAIVYPDDGKFLPAFQQQLTEKKCFNLAGGCEHLWSFHPSTQPREQRLNGSTMLSNLNDAVC</sequence>
<evidence type="ECO:0000313" key="2">
    <source>
        <dbReference type="Proteomes" id="UP000499080"/>
    </source>
</evidence>